<dbReference type="AlphaFoldDB" id="A0A916TUS4"/>
<organism evidence="2 3">
    <name type="scientific">Novosphingobium endophyticum</name>
    <dbReference type="NCBI Taxonomy" id="1955250"/>
    <lineage>
        <taxon>Bacteria</taxon>
        <taxon>Pseudomonadati</taxon>
        <taxon>Pseudomonadota</taxon>
        <taxon>Alphaproteobacteria</taxon>
        <taxon>Sphingomonadales</taxon>
        <taxon>Sphingomonadaceae</taxon>
        <taxon>Novosphingobium</taxon>
    </lineage>
</organism>
<evidence type="ECO:0000313" key="3">
    <source>
        <dbReference type="Proteomes" id="UP000608154"/>
    </source>
</evidence>
<dbReference type="InterPro" id="IPR012495">
    <property type="entry name" value="TadE-like_dom"/>
</dbReference>
<evidence type="ECO:0000313" key="2">
    <source>
        <dbReference type="EMBL" id="GGC10067.1"/>
    </source>
</evidence>
<dbReference type="Pfam" id="PF07811">
    <property type="entry name" value="TadE"/>
    <property type="match status" value="1"/>
</dbReference>
<accession>A0A916TUS4</accession>
<keyword evidence="3" id="KW-1185">Reference proteome</keyword>
<dbReference type="Proteomes" id="UP000608154">
    <property type="component" value="Unassembled WGS sequence"/>
</dbReference>
<gene>
    <name evidence="2" type="ORF">GCM10011494_30920</name>
</gene>
<evidence type="ECO:0000259" key="1">
    <source>
        <dbReference type="Pfam" id="PF07811"/>
    </source>
</evidence>
<reference evidence="2" key="1">
    <citation type="journal article" date="2014" name="Int. J. Syst. Evol. Microbiol.">
        <title>Complete genome sequence of Corynebacterium casei LMG S-19264T (=DSM 44701T), isolated from a smear-ripened cheese.</title>
        <authorList>
            <consortium name="US DOE Joint Genome Institute (JGI-PGF)"/>
            <person name="Walter F."/>
            <person name="Albersmeier A."/>
            <person name="Kalinowski J."/>
            <person name="Ruckert C."/>
        </authorList>
    </citation>
    <scope>NUCLEOTIDE SEQUENCE</scope>
    <source>
        <strain evidence="2">CGMCC 1.15095</strain>
    </source>
</reference>
<feature type="domain" description="TadE-like" evidence="1">
    <location>
        <begin position="2"/>
        <end position="35"/>
    </location>
</feature>
<dbReference type="EMBL" id="BMHK01000025">
    <property type="protein sequence ID" value="GGC10067.1"/>
    <property type="molecule type" value="Genomic_DNA"/>
</dbReference>
<sequence length="174" mass="18081">MAAPIVITLIIGICDIGHMAYTTAVLRGAVQQAARSSSLETADTSASDAQITKAIQNVAPGATVEISRASYYDFANIDQPEPWNDADNSGACDNGEVYTDENGNGQWDADVGESGNGSANDVVVYTVDVTYPPLFPVPFIDGSDGLRKLSASSVKKNQPFANQAELGSSAGTCA</sequence>
<protein>
    <recommendedName>
        <fullName evidence="1">TadE-like domain-containing protein</fullName>
    </recommendedName>
</protein>
<proteinExistence type="predicted"/>
<name>A0A916TUS4_9SPHN</name>
<comment type="caution">
    <text evidence="2">The sequence shown here is derived from an EMBL/GenBank/DDBJ whole genome shotgun (WGS) entry which is preliminary data.</text>
</comment>
<reference evidence="2" key="2">
    <citation type="submission" date="2020-09" db="EMBL/GenBank/DDBJ databases">
        <authorList>
            <person name="Sun Q."/>
            <person name="Zhou Y."/>
        </authorList>
    </citation>
    <scope>NUCLEOTIDE SEQUENCE</scope>
    <source>
        <strain evidence="2">CGMCC 1.15095</strain>
    </source>
</reference>